<dbReference type="GO" id="GO:0006508">
    <property type="term" value="P:proteolysis"/>
    <property type="evidence" value="ECO:0007669"/>
    <property type="project" value="InterPro"/>
</dbReference>
<reference evidence="6 7" key="1">
    <citation type="journal article" date="2013" name="ISME J.">
        <title>By their genes ye shall know them: genomic signatures of predatory bacteria.</title>
        <authorList>
            <person name="Pasternak Z."/>
            <person name="Pietrokovski S."/>
            <person name="Rotem O."/>
            <person name="Gophna U."/>
            <person name="Lurie-Weinberger M.N."/>
            <person name="Jurkevitch E."/>
        </authorList>
    </citation>
    <scope>NUCLEOTIDE SEQUENCE [LARGE SCALE GENOMIC DNA]</scope>
    <source>
        <strain evidence="6 7">JSS</strain>
    </source>
</reference>
<dbReference type="SUPFAM" id="SSF53187">
    <property type="entry name" value="Zn-dependent exopeptidases"/>
    <property type="match status" value="1"/>
</dbReference>
<evidence type="ECO:0000259" key="5">
    <source>
        <dbReference type="Pfam" id="PF00246"/>
    </source>
</evidence>
<keyword evidence="7" id="KW-1185">Reference proteome</keyword>
<evidence type="ECO:0000256" key="4">
    <source>
        <dbReference type="ARBA" id="ARBA00022833"/>
    </source>
</evidence>
<dbReference type="AlphaFoldDB" id="M4VAY6"/>
<dbReference type="InterPro" id="IPR057246">
    <property type="entry name" value="CARBOXYPEPT_ZN_1"/>
</dbReference>
<keyword evidence="4" id="KW-0862">Zinc</keyword>
<dbReference type="PROSITE" id="PS00132">
    <property type="entry name" value="CARBOXYPEPT_ZN_1"/>
    <property type="match status" value="1"/>
</dbReference>
<dbReference type="GO" id="GO:0004181">
    <property type="term" value="F:metallocarboxypeptidase activity"/>
    <property type="evidence" value="ECO:0007669"/>
    <property type="project" value="InterPro"/>
</dbReference>
<dbReference type="Proteomes" id="UP000012040">
    <property type="component" value="Chromosome"/>
</dbReference>
<proteinExistence type="inferred from homology"/>
<dbReference type="GO" id="GO:0005615">
    <property type="term" value="C:extracellular space"/>
    <property type="evidence" value="ECO:0007669"/>
    <property type="project" value="TreeGrafter"/>
</dbReference>
<dbReference type="HOGENOM" id="CLU_830613_0_0_7"/>
<sequence>MKTLEDFIAKYQSYQDLATVRVHSHVQYGEQSFPLVSLHYGNPEAPTLLFVGGIHGLERIGAQLSLSLLNSFHQRLTWDQPLKDMLQHVQVVFIPLANPYGYFEVIRGNGNGVDLMRNSPVEADEKVNFLLGGHRLSRKIHWYRGSEMQQETRFITDTVQDILKKSNCLISIDAHSGFGFRDQLWFPFAGSRKEFPLLNELYLFFELFRQSHPYHIYKIEPQSKNYLTHGDIWDHCFLNIRQPHQIFLPLTLEMGSWIWVKKNPLQLFSKTGLFNPIKEHRLNRTLRRHRPFFDFVLHSLASSDVWTSRSVAQSFLTNERARMKYYGSNK</sequence>
<protein>
    <recommendedName>
        <fullName evidence="5">Peptidase M14 domain-containing protein</fullName>
    </recommendedName>
</protein>
<dbReference type="eggNOG" id="COG2866">
    <property type="taxonomic scope" value="Bacteria"/>
</dbReference>
<keyword evidence="3" id="KW-0479">Metal-binding</keyword>
<dbReference type="STRING" id="1184267.A11Q_2167"/>
<evidence type="ECO:0000313" key="6">
    <source>
        <dbReference type="EMBL" id="AGH96383.1"/>
    </source>
</evidence>
<evidence type="ECO:0000256" key="1">
    <source>
        <dbReference type="ARBA" id="ARBA00001947"/>
    </source>
</evidence>
<dbReference type="Pfam" id="PF00246">
    <property type="entry name" value="Peptidase_M14"/>
    <property type="match status" value="1"/>
</dbReference>
<dbReference type="PANTHER" id="PTHR11705:SF138">
    <property type="entry name" value="PEPTIDASE M14 CARBOXYPEPTIDASE A DOMAIN-CONTAINING PROTEIN"/>
    <property type="match status" value="1"/>
</dbReference>
<accession>M4VAY6</accession>
<comment type="cofactor">
    <cofactor evidence="1">
        <name>Zn(2+)</name>
        <dbReference type="ChEBI" id="CHEBI:29105"/>
    </cofactor>
</comment>
<organism evidence="6 7">
    <name type="scientific">Pseudobdellovibrio exovorus JSS</name>
    <dbReference type="NCBI Taxonomy" id="1184267"/>
    <lineage>
        <taxon>Bacteria</taxon>
        <taxon>Pseudomonadati</taxon>
        <taxon>Bdellovibrionota</taxon>
        <taxon>Bdellovibrionia</taxon>
        <taxon>Bdellovibrionales</taxon>
        <taxon>Pseudobdellovibrionaceae</taxon>
        <taxon>Pseudobdellovibrio</taxon>
    </lineage>
</organism>
<comment type="similarity">
    <text evidence="2">Belongs to the peptidase M14 family.</text>
</comment>
<evidence type="ECO:0000313" key="7">
    <source>
        <dbReference type="Proteomes" id="UP000012040"/>
    </source>
</evidence>
<gene>
    <name evidence="6" type="ORF">A11Q_2167</name>
</gene>
<dbReference type="Gene3D" id="3.40.630.10">
    <property type="entry name" value="Zn peptidases"/>
    <property type="match status" value="1"/>
</dbReference>
<dbReference type="PANTHER" id="PTHR11705">
    <property type="entry name" value="PROTEASE FAMILY M14 CARBOXYPEPTIDASE A,B"/>
    <property type="match status" value="1"/>
</dbReference>
<dbReference type="PATRIC" id="fig|1184267.3.peg.2194"/>
<dbReference type="GO" id="GO:0008270">
    <property type="term" value="F:zinc ion binding"/>
    <property type="evidence" value="ECO:0007669"/>
    <property type="project" value="InterPro"/>
</dbReference>
<dbReference type="InterPro" id="IPR000834">
    <property type="entry name" value="Peptidase_M14"/>
</dbReference>
<evidence type="ECO:0000256" key="2">
    <source>
        <dbReference type="ARBA" id="ARBA00005988"/>
    </source>
</evidence>
<dbReference type="RefSeq" id="WP_015470873.1">
    <property type="nucleotide sequence ID" value="NC_020813.1"/>
</dbReference>
<dbReference type="KEGG" id="bex:A11Q_2167"/>
<name>M4VAY6_9BACT</name>
<feature type="domain" description="Peptidase M14" evidence="5">
    <location>
        <begin position="40"/>
        <end position="177"/>
    </location>
</feature>
<dbReference type="EMBL" id="CP003537">
    <property type="protein sequence ID" value="AGH96383.1"/>
    <property type="molecule type" value="Genomic_DNA"/>
</dbReference>
<evidence type="ECO:0000256" key="3">
    <source>
        <dbReference type="ARBA" id="ARBA00022723"/>
    </source>
</evidence>
<dbReference type="OrthoDB" id="5290270at2"/>